<evidence type="ECO:0000256" key="5">
    <source>
        <dbReference type="ARBA" id="ARBA00022741"/>
    </source>
</evidence>
<evidence type="ECO:0000259" key="10">
    <source>
        <dbReference type="PROSITE" id="PS50893"/>
    </source>
</evidence>
<organism evidence="11 12">
    <name type="scientific">Zestomonas insulae</name>
    <dbReference type="NCBI Taxonomy" id="2809017"/>
    <lineage>
        <taxon>Bacteria</taxon>
        <taxon>Pseudomonadati</taxon>
        <taxon>Pseudomonadota</taxon>
        <taxon>Gammaproteobacteria</taxon>
        <taxon>Pseudomonadales</taxon>
        <taxon>Pseudomonadaceae</taxon>
        <taxon>Zestomonas</taxon>
    </lineage>
</organism>
<dbReference type="InterPro" id="IPR050086">
    <property type="entry name" value="MetN_ABC_transporter-like"/>
</dbReference>
<dbReference type="SUPFAM" id="SSF52540">
    <property type="entry name" value="P-loop containing nucleoside triphosphate hydrolases"/>
    <property type="match status" value="1"/>
</dbReference>
<accession>A0ABS2IKV8</accession>
<dbReference type="Pfam" id="PF09383">
    <property type="entry name" value="NIL"/>
    <property type="match status" value="1"/>
</dbReference>
<dbReference type="CDD" id="cd03258">
    <property type="entry name" value="ABC_MetN_methionine_transporter"/>
    <property type="match status" value="1"/>
</dbReference>
<dbReference type="EMBL" id="JAFEUP010000005">
    <property type="protein sequence ID" value="MBM7062600.1"/>
    <property type="molecule type" value="Genomic_DNA"/>
</dbReference>
<reference evidence="11 12" key="1">
    <citation type="submission" date="2021-02" db="EMBL/GenBank/DDBJ databases">
        <authorList>
            <person name="Lee D.-H."/>
        </authorList>
    </citation>
    <scope>NUCLEOTIDE SEQUENCE [LARGE SCALE GENOMIC DNA]</scope>
    <source>
        <strain evidence="11 12">UL073</strain>
    </source>
</reference>
<dbReference type="SMART" id="SM00930">
    <property type="entry name" value="NIL"/>
    <property type="match status" value="1"/>
</dbReference>
<evidence type="ECO:0000256" key="3">
    <source>
        <dbReference type="ARBA" id="ARBA00022475"/>
    </source>
</evidence>
<evidence type="ECO:0000256" key="2">
    <source>
        <dbReference type="ARBA" id="ARBA00022448"/>
    </source>
</evidence>
<keyword evidence="12" id="KW-1185">Reference proteome</keyword>
<dbReference type="InterPro" id="IPR003593">
    <property type="entry name" value="AAA+_ATPase"/>
</dbReference>
<protein>
    <submittedName>
        <fullName evidence="11">Methionine ABC transporter ATP-binding protein</fullName>
    </submittedName>
</protein>
<evidence type="ECO:0000256" key="6">
    <source>
        <dbReference type="ARBA" id="ARBA00022840"/>
    </source>
</evidence>
<dbReference type="InterPro" id="IPR017871">
    <property type="entry name" value="ABC_transporter-like_CS"/>
</dbReference>
<evidence type="ECO:0000256" key="8">
    <source>
        <dbReference type="ARBA" id="ARBA00022970"/>
    </source>
</evidence>
<dbReference type="SMART" id="SM00382">
    <property type="entry name" value="AAA"/>
    <property type="match status" value="1"/>
</dbReference>
<dbReference type="InterPro" id="IPR041701">
    <property type="entry name" value="MetN_ABC"/>
</dbReference>
<keyword evidence="3" id="KW-1003">Cell membrane</keyword>
<comment type="caution">
    <text evidence="11">The sequence shown here is derived from an EMBL/GenBank/DDBJ whole genome shotgun (WGS) entry which is preliminary data.</text>
</comment>
<keyword evidence="7" id="KW-1278">Translocase</keyword>
<dbReference type="Proteomes" id="UP000717995">
    <property type="component" value="Unassembled WGS sequence"/>
</dbReference>
<evidence type="ECO:0000256" key="7">
    <source>
        <dbReference type="ARBA" id="ARBA00022967"/>
    </source>
</evidence>
<dbReference type="InterPro" id="IPR003439">
    <property type="entry name" value="ABC_transporter-like_ATP-bd"/>
</dbReference>
<evidence type="ECO:0000313" key="11">
    <source>
        <dbReference type="EMBL" id="MBM7062600.1"/>
    </source>
</evidence>
<keyword evidence="8" id="KW-0029">Amino-acid transport</keyword>
<keyword evidence="6 11" id="KW-0067">ATP-binding</keyword>
<evidence type="ECO:0000256" key="9">
    <source>
        <dbReference type="ARBA" id="ARBA00023136"/>
    </source>
</evidence>
<dbReference type="PANTHER" id="PTHR43166:SF30">
    <property type="entry name" value="METHIONINE IMPORT ATP-BINDING PROTEIN METN"/>
    <property type="match status" value="1"/>
</dbReference>
<keyword evidence="2" id="KW-0813">Transport</keyword>
<dbReference type="InterPro" id="IPR018449">
    <property type="entry name" value="NIL_domain"/>
</dbReference>
<keyword evidence="5" id="KW-0547">Nucleotide-binding</keyword>
<evidence type="ECO:0000313" key="12">
    <source>
        <dbReference type="Proteomes" id="UP000717995"/>
    </source>
</evidence>
<evidence type="ECO:0000256" key="4">
    <source>
        <dbReference type="ARBA" id="ARBA00022519"/>
    </source>
</evidence>
<keyword evidence="9" id="KW-0472">Membrane</keyword>
<dbReference type="Pfam" id="PF00005">
    <property type="entry name" value="ABC_tran"/>
    <property type="match status" value="1"/>
</dbReference>
<keyword evidence="4" id="KW-0997">Cell inner membrane</keyword>
<dbReference type="PANTHER" id="PTHR43166">
    <property type="entry name" value="AMINO ACID IMPORT ATP-BINDING PROTEIN"/>
    <property type="match status" value="1"/>
</dbReference>
<sequence length="335" mass="36454">MIEFDRVHKAYLVNGRSIPALQPTTLSVAAGEVFGLIGHSGAGKSTLLRLINRLEEPSGGRIVIDGEDVTALDTDGLRRFRQQVGMIFQHFNLLSSKTVADNVAMPLKLAGQLGRAEIAARVAELLARVGLSEHANKYPAQLSGGQKQRVGIARALATRPKILLCDEATSALDPQTTASVLQLLAEINRELQLTIVLITHEMDVIRRVCDRVAVMDAGLIVEQGPVADVFLHPQHPTTKRFVLEDEQVDENEQRDDFAHVPGRILRLTFQGEATYAPLLGTVARETGVDYSILAGRIDRIKDNPYGQLTLALTGGDLDAALARFAAADVHLEVLR</sequence>
<dbReference type="PROSITE" id="PS00211">
    <property type="entry name" value="ABC_TRANSPORTER_1"/>
    <property type="match status" value="1"/>
</dbReference>
<evidence type="ECO:0000256" key="1">
    <source>
        <dbReference type="ARBA" id="ARBA00004417"/>
    </source>
</evidence>
<dbReference type="SUPFAM" id="SSF55021">
    <property type="entry name" value="ACT-like"/>
    <property type="match status" value="1"/>
</dbReference>
<dbReference type="RefSeq" id="WP_205349778.1">
    <property type="nucleotide sequence ID" value="NZ_JAFEUP010000005.1"/>
</dbReference>
<dbReference type="Gene3D" id="3.40.50.300">
    <property type="entry name" value="P-loop containing nucleotide triphosphate hydrolases"/>
    <property type="match status" value="1"/>
</dbReference>
<dbReference type="Gene3D" id="3.30.70.260">
    <property type="match status" value="1"/>
</dbReference>
<dbReference type="InterPro" id="IPR027417">
    <property type="entry name" value="P-loop_NTPase"/>
</dbReference>
<comment type="subcellular location">
    <subcellularLocation>
        <location evidence="1">Cell inner membrane</location>
        <topology evidence="1">Peripheral membrane protein</topology>
    </subcellularLocation>
</comment>
<name>A0ABS2IKV8_9GAMM</name>
<dbReference type="PROSITE" id="PS50893">
    <property type="entry name" value="ABC_TRANSPORTER_2"/>
    <property type="match status" value="1"/>
</dbReference>
<gene>
    <name evidence="11" type="ORF">JQX08_17945</name>
</gene>
<feature type="domain" description="ABC transporter" evidence="10">
    <location>
        <begin position="2"/>
        <end position="242"/>
    </location>
</feature>
<proteinExistence type="predicted"/>
<dbReference type="GO" id="GO:0005524">
    <property type="term" value="F:ATP binding"/>
    <property type="evidence" value="ECO:0007669"/>
    <property type="project" value="UniProtKB-KW"/>
</dbReference>
<dbReference type="InterPro" id="IPR045865">
    <property type="entry name" value="ACT-like_dom_sf"/>
</dbReference>